<evidence type="ECO:0000313" key="10">
    <source>
        <dbReference type="Proteomes" id="UP001176059"/>
    </source>
</evidence>
<feature type="transmembrane region" description="Helical" evidence="8">
    <location>
        <begin position="393"/>
        <end position="416"/>
    </location>
</feature>
<dbReference type="InterPro" id="IPR051415">
    <property type="entry name" value="LAAT-1"/>
</dbReference>
<protein>
    <submittedName>
        <fullName evidence="9">PQ loop repeat-domain-containing protein</fullName>
    </submittedName>
</protein>
<keyword evidence="10" id="KW-1185">Reference proteome</keyword>
<reference evidence="9" key="1">
    <citation type="submission" date="2022-08" db="EMBL/GenBank/DDBJ databases">
        <authorList>
            <consortium name="DOE Joint Genome Institute"/>
            <person name="Min B."/>
            <person name="Sierra-Patev S."/>
            <person name="Naranjo-Ortiz M."/>
            <person name="Looney B."/>
            <person name="Konkel Z."/>
            <person name="Slot J.C."/>
            <person name="Sakamoto Y."/>
            <person name="Steenwyk J.L."/>
            <person name="Rokas A."/>
            <person name="Carro J."/>
            <person name="Camarero S."/>
            <person name="Ferreira P."/>
            <person name="Molpeceres G."/>
            <person name="Ruiz-duenas F.J."/>
            <person name="Serrano A."/>
            <person name="Henrissat B."/>
            <person name="Drula E."/>
            <person name="Hughes K.W."/>
            <person name="Mata J.L."/>
            <person name="Ishikawa N.K."/>
            <person name="Vargas-Isla R."/>
            <person name="Ushijima S."/>
            <person name="Smith C.A."/>
            <person name="Ahrendt S."/>
            <person name="Andreopoulos W."/>
            <person name="He G."/>
            <person name="LaButti K."/>
            <person name="Lipzen A."/>
            <person name="Ng V."/>
            <person name="Riley R."/>
            <person name="Sandor L."/>
            <person name="Barry K."/>
            <person name="Martinez A.T."/>
            <person name="Xiao Y."/>
            <person name="Gibbons J.G."/>
            <person name="Terashima K."/>
            <person name="Hibbett D.S."/>
            <person name="Grigoriev I.V."/>
        </authorList>
    </citation>
    <scope>NUCLEOTIDE SEQUENCE</scope>
    <source>
        <strain evidence="9">ET3784</strain>
    </source>
</reference>
<dbReference type="GO" id="GO:0034488">
    <property type="term" value="P:basic amino acid transmembrane export from vacuole"/>
    <property type="evidence" value="ECO:0007669"/>
    <property type="project" value="TreeGrafter"/>
</dbReference>
<dbReference type="FunFam" id="1.20.1280.290:FF:000028">
    <property type="entry name" value="Vacuolar membrane protein, putative"/>
    <property type="match status" value="1"/>
</dbReference>
<evidence type="ECO:0000256" key="2">
    <source>
        <dbReference type="ARBA" id="ARBA00022692"/>
    </source>
</evidence>
<gene>
    <name evidence="9" type="ORF">DFJ43DRAFT_997661</name>
</gene>
<keyword evidence="4 8" id="KW-0472">Membrane</keyword>
<keyword evidence="3 8" id="KW-1133">Transmembrane helix</keyword>
<evidence type="ECO:0000256" key="7">
    <source>
        <dbReference type="SAM" id="MobiDB-lite"/>
    </source>
</evidence>
<dbReference type="GO" id="GO:0015174">
    <property type="term" value="F:basic amino acid transmembrane transporter activity"/>
    <property type="evidence" value="ECO:0007669"/>
    <property type="project" value="TreeGrafter"/>
</dbReference>
<feature type="transmembrane region" description="Helical" evidence="8">
    <location>
        <begin position="436"/>
        <end position="459"/>
    </location>
</feature>
<feature type="region of interest" description="Disordered" evidence="7">
    <location>
        <begin position="149"/>
        <end position="169"/>
    </location>
</feature>
<proteinExistence type="inferred from homology"/>
<evidence type="ECO:0000256" key="5">
    <source>
        <dbReference type="ARBA" id="ARBA00038039"/>
    </source>
</evidence>
<dbReference type="GO" id="GO:0000329">
    <property type="term" value="C:fungal-type vacuole membrane"/>
    <property type="evidence" value="ECO:0007669"/>
    <property type="project" value="TreeGrafter"/>
</dbReference>
<comment type="caution">
    <text evidence="9">The sequence shown here is derived from an EMBL/GenBank/DDBJ whole genome shotgun (WGS) entry which is preliminary data.</text>
</comment>
<name>A0AA38N152_9AGAR</name>
<organism evidence="9 10">
    <name type="scientific">Lentinula guzmanii</name>
    <dbReference type="NCBI Taxonomy" id="2804957"/>
    <lineage>
        <taxon>Eukaryota</taxon>
        <taxon>Fungi</taxon>
        <taxon>Dikarya</taxon>
        <taxon>Basidiomycota</taxon>
        <taxon>Agaricomycotina</taxon>
        <taxon>Agaricomycetes</taxon>
        <taxon>Agaricomycetidae</taxon>
        <taxon>Agaricales</taxon>
        <taxon>Marasmiineae</taxon>
        <taxon>Omphalotaceae</taxon>
        <taxon>Lentinula</taxon>
    </lineage>
</organism>
<sequence>MASLTDFSIFLGYLSIFCWLGAQFPQVLENIRRRSCEGLALPFLANWLLGDISNLIGCILTNQLPFQTWLAAYFVSVDFALVGQYVYYQHVNPPRARSRIRPTSVGDRPSPPYRRLSAVASNVAAAAALAAQHEEHNAPRRIHRWPQSSRETFLDSSASRISRDDGDGDEVNEGAFSALADSFHSEGGQTLGNKQVLWNMEWQRRGSSVGRYPALTQSAYLPPPSTFDNTADSTARGRTLQRDPGQGHMDRVLPSTSLGRGSRVSRQSASMVFLGVFTLFGLGSFSSPRHIISLSNASRNGRVLLPRAIDSTSTFSPTGGVTTSYLVDGSVPFDNSYTTISIPPTTGLPAFEPKIVDDSNERIIGRIFAWVCTTLYLTSRLPQIWKNYVRKSVEGLSMFLFIFAFLGNTFYVASILTSPEVYQPAPRSEDFIKESIPYLLGSGGTLVFDLTIVTQSFIYRSKPRRHRSRSRAAEEEGGLLAGDILAHSSQDEADVHSRTRTTSRTRATG</sequence>
<dbReference type="EMBL" id="JANVFO010000025">
    <property type="protein sequence ID" value="KAJ3732258.1"/>
    <property type="molecule type" value="Genomic_DNA"/>
</dbReference>
<evidence type="ECO:0000313" key="9">
    <source>
        <dbReference type="EMBL" id="KAJ3732258.1"/>
    </source>
</evidence>
<evidence type="ECO:0000256" key="1">
    <source>
        <dbReference type="ARBA" id="ARBA00004141"/>
    </source>
</evidence>
<dbReference type="FunFam" id="1.20.1280.290:FF:000009">
    <property type="entry name" value="PQ loop repeat family protein"/>
    <property type="match status" value="1"/>
</dbReference>
<comment type="similarity">
    <text evidence="5">Belongs to the laat-1 family.</text>
</comment>
<evidence type="ECO:0000256" key="8">
    <source>
        <dbReference type="SAM" id="Phobius"/>
    </source>
</evidence>
<feature type="compositionally biased region" description="Polar residues" evidence="7">
    <location>
        <begin position="149"/>
        <end position="160"/>
    </location>
</feature>
<dbReference type="PANTHER" id="PTHR16201:SF34">
    <property type="entry name" value="LYSOSOMAL AMINO ACID TRANSPORTER 1"/>
    <property type="match status" value="1"/>
</dbReference>
<evidence type="ECO:0000256" key="3">
    <source>
        <dbReference type="ARBA" id="ARBA00022989"/>
    </source>
</evidence>
<reference evidence="9" key="2">
    <citation type="journal article" date="2023" name="Proc. Natl. Acad. Sci. U.S.A.">
        <title>A global phylogenomic analysis of the shiitake genus Lentinula.</title>
        <authorList>
            <person name="Sierra-Patev S."/>
            <person name="Min B."/>
            <person name="Naranjo-Ortiz M."/>
            <person name="Looney B."/>
            <person name="Konkel Z."/>
            <person name="Slot J.C."/>
            <person name="Sakamoto Y."/>
            <person name="Steenwyk J.L."/>
            <person name="Rokas A."/>
            <person name="Carro J."/>
            <person name="Camarero S."/>
            <person name="Ferreira P."/>
            <person name="Molpeceres G."/>
            <person name="Ruiz-Duenas F.J."/>
            <person name="Serrano A."/>
            <person name="Henrissat B."/>
            <person name="Drula E."/>
            <person name="Hughes K.W."/>
            <person name="Mata J.L."/>
            <person name="Ishikawa N.K."/>
            <person name="Vargas-Isla R."/>
            <person name="Ushijima S."/>
            <person name="Smith C.A."/>
            <person name="Donoghue J."/>
            <person name="Ahrendt S."/>
            <person name="Andreopoulos W."/>
            <person name="He G."/>
            <person name="LaButti K."/>
            <person name="Lipzen A."/>
            <person name="Ng V."/>
            <person name="Riley R."/>
            <person name="Sandor L."/>
            <person name="Barry K."/>
            <person name="Martinez A.T."/>
            <person name="Xiao Y."/>
            <person name="Gibbons J.G."/>
            <person name="Terashima K."/>
            <person name="Grigoriev I.V."/>
            <person name="Hibbett D."/>
        </authorList>
    </citation>
    <scope>NUCLEOTIDE SEQUENCE</scope>
    <source>
        <strain evidence="9">ET3784</strain>
    </source>
</reference>
<keyword evidence="2 8" id="KW-0812">Transmembrane</keyword>
<dbReference type="PANTHER" id="PTHR16201">
    <property type="entry name" value="SEVEN TRANSMEMBRANE PROTEIN 1-RELATED"/>
    <property type="match status" value="1"/>
</dbReference>
<accession>A0AA38N152</accession>
<evidence type="ECO:0000256" key="6">
    <source>
        <dbReference type="ARBA" id="ARBA00050768"/>
    </source>
</evidence>
<dbReference type="Pfam" id="PF04193">
    <property type="entry name" value="PQ-loop"/>
    <property type="match status" value="2"/>
</dbReference>
<feature type="transmembrane region" description="Helical" evidence="8">
    <location>
        <begin position="6"/>
        <end position="22"/>
    </location>
</feature>
<feature type="region of interest" description="Disordered" evidence="7">
    <location>
        <begin position="220"/>
        <end position="261"/>
    </location>
</feature>
<dbReference type="Gene3D" id="1.20.1280.290">
    <property type="match status" value="2"/>
</dbReference>
<dbReference type="InterPro" id="IPR006603">
    <property type="entry name" value="PQ-loop_rpt"/>
</dbReference>
<comment type="catalytic activity">
    <reaction evidence="6">
        <text>L-histidine(out) + L-arginine(in) = L-histidine(in) + L-arginine(out)</text>
        <dbReference type="Rhea" id="RHEA:71063"/>
        <dbReference type="ChEBI" id="CHEBI:32682"/>
        <dbReference type="ChEBI" id="CHEBI:57595"/>
    </reaction>
</comment>
<feature type="region of interest" description="Disordered" evidence="7">
    <location>
        <begin position="485"/>
        <end position="509"/>
    </location>
</feature>
<evidence type="ECO:0000256" key="4">
    <source>
        <dbReference type="ARBA" id="ARBA00023136"/>
    </source>
</evidence>
<dbReference type="Proteomes" id="UP001176059">
    <property type="component" value="Unassembled WGS sequence"/>
</dbReference>
<comment type="subcellular location">
    <subcellularLocation>
        <location evidence="1">Membrane</location>
        <topology evidence="1">Multi-pass membrane protein</topology>
    </subcellularLocation>
</comment>
<dbReference type="AlphaFoldDB" id="A0AA38N152"/>
<dbReference type="SMART" id="SM00679">
    <property type="entry name" value="CTNS"/>
    <property type="match status" value="2"/>
</dbReference>
<feature type="transmembrane region" description="Helical" evidence="8">
    <location>
        <begin position="70"/>
        <end position="88"/>
    </location>
</feature>